<dbReference type="EMBL" id="SNRW01037316">
    <property type="protein sequence ID" value="KAA6353857.1"/>
    <property type="molecule type" value="Genomic_DNA"/>
</dbReference>
<dbReference type="InterPro" id="IPR043128">
    <property type="entry name" value="Rev_trsase/Diguanyl_cyclase"/>
</dbReference>
<dbReference type="Pfam" id="PF00078">
    <property type="entry name" value="RVT_1"/>
    <property type="match status" value="1"/>
</dbReference>
<gene>
    <name evidence="2" type="ORF">EZS28_050616</name>
</gene>
<evidence type="ECO:0000259" key="1">
    <source>
        <dbReference type="PROSITE" id="PS50878"/>
    </source>
</evidence>
<feature type="non-terminal residue" evidence="2">
    <location>
        <position position="333"/>
    </location>
</feature>
<comment type="caution">
    <text evidence="2">The sequence shown here is derived from an EMBL/GenBank/DDBJ whole genome shotgun (WGS) entry which is preliminary data.</text>
</comment>
<evidence type="ECO:0000313" key="2">
    <source>
        <dbReference type="EMBL" id="KAA6353857.1"/>
    </source>
</evidence>
<dbReference type="PROSITE" id="PS50878">
    <property type="entry name" value="RT_POL"/>
    <property type="match status" value="1"/>
</dbReference>
<dbReference type="CDD" id="cd09275">
    <property type="entry name" value="RNase_HI_RT_DIRS1"/>
    <property type="match status" value="1"/>
</dbReference>
<dbReference type="InterPro" id="IPR052055">
    <property type="entry name" value="Hepadnavirus_pol/RT"/>
</dbReference>
<dbReference type="InterPro" id="IPR000477">
    <property type="entry name" value="RT_dom"/>
</dbReference>
<dbReference type="AlphaFoldDB" id="A0A5J4T6I2"/>
<dbReference type="Gene3D" id="3.30.420.10">
    <property type="entry name" value="Ribonuclease H-like superfamily/Ribonuclease H"/>
    <property type="match status" value="1"/>
</dbReference>
<organism evidence="2 3">
    <name type="scientific">Streblomastix strix</name>
    <dbReference type="NCBI Taxonomy" id="222440"/>
    <lineage>
        <taxon>Eukaryota</taxon>
        <taxon>Metamonada</taxon>
        <taxon>Preaxostyla</taxon>
        <taxon>Oxymonadida</taxon>
        <taxon>Streblomastigidae</taxon>
        <taxon>Streblomastix</taxon>
    </lineage>
</organism>
<feature type="domain" description="Reverse transcriptase" evidence="1">
    <location>
        <begin position="1"/>
        <end position="69"/>
    </location>
</feature>
<protein>
    <submittedName>
        <fullName evidence="2">Putative Transposon Ty3-I Gag-Pol polyprotein</fullName>
    </submittedName>
</protein>
<dbReference type="GO" id="GO:0003676">
    <property type="term" value="F:nucleic acid binding"/>
    <property type="evidence" value="ECO:0007669"/>
    <property type="project" value="InterPro"/>
</dbReference>
<accession>A0A5J4T6I2</accession>
<evidence type="ECO:0000313" key="3">
    <source>
        <dbReference type="Proteomes" id="UP000324800"/>
    </source>
</evidence>
<dbReference type="PANTHER" id="PTHR33050">
    <property type="entry name" value="REVERSE TRANSCRIPTASE DOMAIN-CONTAINING PROTEIN"/>
    <property type="match status" value="1"/>
</dbReference>
<dbReference type="OrthoDB" id="6771932at2759"/>
<dbReference type="Proteomes" id="UP000324800">
    <property type="component" value="Unassembled WGS sequence"/>
</dbReference>
<dbReference type="InterPro" id="IPR036397">
    <property type="entry name" value="RNaseH_sf"/>
</dbReference>
<dbReference type="SUPFAM" id="SSF56672">
    <property type="entry name" value="DNA/RNA polymerases"/>
    <property type="match status" value="1"/>
</dbReference>
<dbReference type="PANTHER" id="PTHR33050:SF7">
    <property type="entry name" value="RIBONUCLEASE H"/>
    <property type="match status" value="1"/>
</dbReference>
<name>A0A5J4T6I2_9EUKA</name>
<sequence length="333" mass="39230">MVLTKIRRESDIRVLNYVDDLLLLHQNRERLREQTLIIMKILQAFGWTIAQEKCEIEPKQQINFPGWTWDLEKMYIKMKDLRKQEIRYQLRRFISLTQRQIPIKIKYFASIIRKLNFLRVQVREASLCLKLMDSAKTRALKNMEWKENMILPKEILQELYQWQGVIVRNKEMTLEVRIPEAVTVSDASPKGWGVILELQTGDTLVQHGEWNKEQKRWTSNKKEMEAIFLGLFRYRQVFKELQIKAILIKSDSSTAVQDLAKQRAGETLVAEVKKIVMLCQQLKIQTQTQHIPGVSNKITDALSRLSTQDDYSVKKEVFIALCQAWEIIPTLDL</sequence>
<reference evidence="2 3" key="1">
    <citation type="submission" date="2019-03" db="EMBL/GenBank/DDBJ databases">
        <title>Single cell metagenomics reveals metabolic interactions within the superorganism composed of flagellate Streblomastix strix and complex community of Bacteroidetes bacteria on its surface.</title>
        <authorList>
            <person name="Treitli S.C."/>
            <person name="Kolisko M."/>
            <person name="Husnik F."/>
            <person name="Keeling P."/>
            <person name="Hampl V."/>
        </authorList>
    </citation>
    <scope>NUCLEOTIDE SEQUENCE [LARGE SCALE GENOMIC DNA]</scope>
    <source>
        <strain evidence="2">ST1C</strain>
    </source>
</reference>
<dbReference type="Gene3D" id="3.30.70.270">
    <property type="match status" value="1"/>
</dbReference>
<proteinExistence type="predicted"/>
<dbReference type="InterPro" id="IPR043502">
    <property type="entry name" value="DNA/RNA_pol_sf"/>
</dbReference>